<dbReference type="Gene3D" id="3.40.640.10">
    <property type="entry name" value="Type I PLP-dependent aspartate aminotransferase-like (Major domain)"/>
    <property type="match status" value="1"/>
</dbReference>
<dbReference type="InterPro" id="IPR005814">
    <property type="entry name" value="Aminotrans_3"/>
</dbReference>
<name>A0A7Y6TW91_9BURK</name>
<sequence>MTDRYKSSREWLARAERVIPGAHHLSGRVLTTPERSPMYIQSGRGCRIRDVDGNEYIDYLMAFGAFLLGYAHPEVDAAARAELERGPLLSMNRPQHVLFAEALVERFDSADMAVFLKTGSEATTAALRIARRATGRRRVVRAGYHGWHDWCLPLDPSVPAGLDTQVLEFDSNAPGTLEAHFAAYPGEIAAVILAPEMVLPPRREVFEAVQAMVRRHGAVFILDEVKTAFRTAPGSVQARFGLTPDLTTVSKAMGNGWPVAAVLGRREVMSSAAGMHLSATYHGDTAAMAAALATLRIVDERGVAEHVWALGQRLIDGLNAIAREFDVPATSYGEPFAPMPFLRFEHPNPATNDAVRGAFYDAMLARGVLLHPRHMWFISHAHQPADIDTTLEHARSAMKLAREQCRAD</sequence>
<evidence type="ECO:0000256" key="2">
    <source>
        <dbReference type="ARBA" id="ARBA00022898"/>
    </source>
</evidence>
<dbReference type="Gene3D" id="3.90.1150.10">
    <property type="entry name" value="Aspartate Aminotransferase, domain 1"/>
    <property type="match status" value="1"/>
</dbReference>
<organism evidence="4 5">
    <name type="scientific">Piscinibacter koreensis</name>
    <dbReference type="NCBI Taxonomy" id="2742824"/>
    <lineage>
        <taxon>Bacteria</taxon>
        <taxon>Pseudomonadati</taxon>
        <taxon>Pseudomonadota</taxon>
        <taxon>Betaproteobacteria</taxon>
        <taxon>Burkholderiales</taxon>
        <taxon>Sphaerotilaceae</taxon>
        <taxon>Piscinibacter</taxon>
    </lineage>
</organism>
<evidence type="ECO:0000256" key="1">
    <source>
        <dbReference type="ARBA" id="ARBA00001933"/>
    </source>
</evidence>
<keyword evidence="4" id="KW-0808">Transferase</keyword>
<dbReference type="Proteomes" id="UP000529637">
    <property type="component" value="Unassembled WGS sequence"/>
</dbReference>
<gene>
    <name evidence="4" type="ORF">HQN59_08455</name>
</gene>
<dbReference type="RefSeq" id="WP_176068072.1">
    <property type="nucleotide sequence ID" value="NZ_JABWMJ010000003.1"/>
</dbReference>
<dbReference type="SUPFAM" id="SSF53383">
    <property type="entry name" value="PLP-dependent transferases"/>
    <property type="match status" value="1"/>
</dbReference>
<dbReference type="EMBL" id="JABWMJ010000003">
    <property type="protein sequence ID" value="NUZ05793.1"/>
    <property type="molecule type" value="Genomic_DNA"/>
</dbReference>
<dbReference type="InterPro" id="IPR015424">
    <property type="entry name" value="PyrdxlP-dep_Trfase"/>
</dbReference>
<dbReference type="InterPro" id="IPR049704">
    <property type="entry name" value="Aminotrans_3_PPA_site"/>
</dbReference>
<dbReference type="AlphaFoldDB" id="A0A7Y6TW91"/>
<keyword evidence="2 3" id="KW-0663">Pyridoxal phosphate</keyword>
<proteinExistence type="inferred from homology"/>
<evidence type="ECO:0000313" key="4">
    <source>
        <dbReference type="EMBL" id="NUZ05793.1"/>
    </source>
</evidence>
<comment type="similarity">
    <text evidence="3">Belongs to the class-III pyridoxal-phosphate-dependent aminotransferase family.</text>
</comment>
<dbReference type="GO" id="GO:0030170">
    <property type="term" value="F:pyridoxal phosphate binding"/>
    <property type="evidence" value="ECO:0007669"/>
    <property type="project" value="InterPro"/>
</dbReference>
<accession>A0A7Y6TW91</accession>
<evidence type="ECO:0000313" key="5">
    <source>
        <dbReference type="Proteomes" id="UP000529637"/>
    </source>
</evidence>
<dbReference type="Pfam" id="PF00202">
    <property type="entry name" value="Aminotran_3"/>
    <property type="match status" value="1"/>
</dbReference>
<keyword evidence="5" id="KW-1185">Reference proteome</keyword>
<keyword evidence="4" id="KW-0032">Aminotransferase</keyword>
<comment type="caution">
    <text evidence="4">The sequence shown here is derived from an EMBL/GenBank/DDBJ whole genome shotgun (WGS) entry which is preliminary data.</text>
</comment>
<protein>
    <submittedName>
        <fullName evidence="4">Aminotransferase class III-fold pyridoxal phosphate-dependent enzyme</fullName>
    </submittedName>
</protein>
<dbReference type="GO" id="GO:0008483">
    <property type="term" value="F:transaminase activity"/>
    <property type="evidence" value="ECO:0007669"/>
    <property type="project" value="UniProtKB-KW"/>
</dbReference>
<dbReference type="PROSITE" id="PS00600">
    <property type="entry name" value="AA_TRANSFER_CLASS_3"/>
    <property type="match status" value="1"/>
</dbReference>
<comment type="cofactor">
    <cofactor evidence="1">
        <name>pyridoxal 5'-phosphate</name>
        <dbReference type="ChEBI" id="CHEBI:597326"/>
    </cofactor>
</comment>
<dbReference type="InterPro" id="IPR015421">
    <property type="entry name" value="PyrdxlP-dep_Trfase_major"/>
</dbReference>
<reference evidence="4 5" key="1">
    <citation type="submission" date="2020-06" db="EMBL/GenBank/DDBJ databases">
        <title>Schlegella sp. ID0723 isolated from air conditioner.</title>
        <authorList>
            <person name="Kim D.Y."/>
            <person name="Kim D.-U."/>
        </authorList>
    </citation>
    <scope>NUCLEOTIDE SEQUENCE [LARGE SCALE GENOMIC DNA]</scope>
    <source>
        <strain evidence="4 5">ID0723</strain>
    </source>
</reference>
<evidence type="ECO:0000256" key="3">
    <source>
        <dbReference type="RuleBase" id="RU003560"/>
    </source>
</evidence>
<dbReference type="PANTHER" id="PTHR43713">
    <property type="entry name" value="GLUTAMATE-1-SEMIALDEHYDE 2,1-AMINOMUTASE"/>
    <property type="match status" value="1"/>
</dbReference>
<dbReference type="InterPro" id="IPR015422">
    <property type="entry name" value="PyrdxlP-dep_Trfase_small"/>
</dbReference>
<dbReference type="PANTHER" id="PTHR43713:SF3">
    <property type="entry name" value="GLUTAMATE-1-SEMIALDEHYDE 2,1-AMINOMUTASE 1, CHLOROPLASTIC-RELATED"/>
    <property type="match status" value="1"/>
</dbReference>